<organism evidence="5 6">
    <name type="scientific">Adhaeribacter swui</name>
    <dbReference type="NCBI Taxonomy" id="2086471"/>
    <lineage>
        <taxon>Bacteria</taxon>
        <taxon>Pseudomonadati</taxon>
        <taxon>Bacteroidota</taxon>
        <taxon>Cytophagia</taxon>
        <taxon>Cytophagales</taxon>
        <taxon>Hymenobacteraceae</taxon>
        <taxon>Adhaeribacter</taxon>
    </lineage>
</organism>
<evidence type="ECO:0000256" key="1">
    <source>
        <dbReference type="ARBA" id="ARBA00005695"/>
    </source>
</evidence>
<comment type="similarity">
    <text evidence="1">Belongs to the bacterial solute-binding protein 5 family.</text>
</comment>
<accession>A0A7G7G5Q2</accession>
<evidence type="ECO:0000256" key="2">
    <source>
        <dbReference type="ARBA" id="ARBA00022448"/>
    </source>
</evidence>
<keyword evidence="6" id="KW-1185">Reference proteome</keyword>
<dbReference type="SUPFAM" id="SSF53850">
    <property type="entry name" value="Periplasmic binding protein-like II"/>
    <property type="match status" value="1"/>
</dbReference>
<evidence type="ECO:0000259" key="4">
    <source>
        <dbReference type="Pfam" id="PF00496"/>
    </source>
</evidence>
<dbReference type="PIRSF" id="PIRSF002741">
    <property type="entry name" value="MppA"/>
    <property type="match status" value="1"/>
</dbReference>
<dbReference type="GO" id="GO:1904680">
    <property type="term" value="F:peptide transmembrane transporter activity"/>
    <property type="evidence" value="ECO:0007669"/>
    <property type="project" value="TreeGrafter"/>
</dbReference>
<dbReference type="InterPro" id="IPR039424">
    <property type="entry name" value="SBP_5"/>
</dbReference>
<dbReference type="PROSITE" id="PS51257">
    <property type="entry name" value="PROKAR_LIPOPROTEIN"/>
    <property type="match status" value="1"/>
</dbReference>
<dbReference type="InterPro" id="IPR000914">
    <property type="entry name" value="SBP_5_dom"/>
</dbReference>
<evidence type="ECO:0000313" key="5">
    <source>
        <dbReference type="EMBL" id="QNF32486.1"/>
    </source>
</evidence>
<dbReference type="Gene3D" id="3.10.105.10">
    <property type="entry name" value="Dipeptide-binding Protein, Domain 3"/>
    <property type="match status" value="1"/>
</dbReference>
<gene>
    <name evidence="5" type="ORF">HUW51_06990</name>
</gene>
<dbReference type="InterPro" id="IPR030678">
    <property type="entry name" value="Peptide/Ni-bd"/>
</dbReference>
<dbReference type="EMBL" id="CP055156">
    <property type="protein sequence ID" value="QNF32486.1"/>
    <property type="molecule type" value="Genomic_DNA"/>
</dbReference>
<dbReference type="PANTHER" id="PTHR30290:SF9">
    <property type="entry name" value="OLIGOPEPTIDE-BINDING PROTEIN APPA"/>
    <property type="match status" value="1"/>
</dbReference>
<proteinExistence type="inferred from homology"/>
<dbReference type="GO" id="GO:0043190">
    <property type="term" value="C:ATP-binding cassette (ABC) transporter complex"/>
    <property type="evidence" value="ECO:0007669"/>
    <property type="project" value="InterPro"/>
</dbReference>
<reference evidence="5 6" key="1">
    <citation type="journal article" date="2018" name="Int. J. Syst. Evol. Microbiol.">
        <title>Adhaeribacter swui sp. nov., isolated from wet mud.</title>
        <authorList>
            <person name="Kim D.U."/>
            <person name="Kim K.W."/>
            <person name="Kang M.S."/>
            <person name="Kim J.Y."/>
            <person name="Jang J.H."/>
            <person name="Kim M.K."/>
        </authorList>
    </citation>
    <scope>NUCLEOTIDE SEQUENCE [LARGE SCALE GENOMIC DNA]</scope>
    <source>
        <strain evidence="5 6">KCTC 52873</strain>
    </source>
</reference>
<dbReference type="Proteomes" id="UP000515237">
    <property type="component" value="Chromosome"/>
</dbReference>
<name>A0A7G7G5Q2_9BACT</name>
<keyword evidence="3" id="KW-0732">Signal</keyword>
<dbReference type="Gene3D" id="3.40.190.10">
    <property type="entry name" value="Periplasmic binding protein-like II"/>
    <property type="match status" value="1"/>
</dbReference>
<dbReference type="AlphaFoldDB" id="A0A7G7G5Q2"/>
<dbReference type="PANTHER" id="PTHR30290">
    <property type="entry name" value="PERIPLASMIC BINDING COMPONENT OF ABC TRANSPORTER"/>
    <property type="match status" value="1"/>
</dbReference>
<protein>
    <submittedName>
        <fullName evidence="5">ABC transporter substrate-binding protein</fullName>
    </submittedName>
</protein>
<dbReference type="GO" id="GO:0015833">
    <property type="term" value="P:peptide transport"/>
    <property type="evidence" value="ECO:0007669"/>
    <property type="project" value="TreeGrafter"/>
</dbReference>
<sequence>MRVRLLFFFLLLHIFIQGCRPAGNKEEVVVRVAADPESLNPISFTTANTAQIVALLYQSLLTIDLQDQQLKPLLAEQLPTVVQAEDKSFITYRLREEAVWDDNQPITAQDVAFTLKVIKAPLVRNDNLRAVLEYVHDIRVDAADPKKFTIECRKYAPNMSWETGDFAILPAHIVDPQQLLTAFTIPELESQYDSLANHPQIKAFANWFNSARFTNNKTFLKGSGGYELSDWKTGQYVKVKKKQNWWAARLTPAISYITAEPTQINFQIIPENTTALLALNNEQLDVYAGIPANSFVQLQKNAGFQKNYALFTPNTYDFTYIGINGRNQKFADRRTRQAIGHLLDIPQMIRVALGSFAVPTVGIVNPADKIYYNDSISPYTLNLAEAKRLLKAAGWLETATGWQKQINGQVVPLTINFDYRAGNTEFENVSFIFRQAAAKLKIPVNVHPVEANVLNKRLKAHDFEVTVRYLSGNPGIFNFRPILHTENADPDEGNFTGFGTAQSDRLIEEISETTNQQHRIALLRKFQKVMYDESNMLFLYFNTERIAIHKRFTNLKISAAKPGYDISSFKLKSN</sequence>
<evidence type="ECO:0000256" key="3">
    <source>
        <dbReference type="ARBA" id="ARBA00022729"/>
    </source>
</evidence>
<keyword evidence="2" id="KW-0813">Transport</keyword>
<evidence type="ECO:0000313" key="6">
    <source>
        <dbReference type="Proteomes" id="UP000515237"/>
    </source>
</evidence>
<dbReference type="RefSeq" id="WP_185273265.1">
    <property type="nucleotide sequence ID" value="NZ_CP055156.1"/>
</dbReference>
<dbReference type="Pfam" id="PF00496">
    <property type="entry name" value="SBP_bac_5"/>
    <property type="match status" value="1"/>
</dbReference>
<dbReference type="GO" id="GO:0030288">
    <property type="term" value="C:outer membrane-bounded periplasmic space"/>
    <property type="evidence" value="ECO:0007669"/>
    <property type="project" value="UniProtKB-ARBA"/>
</dbReference>
<feature type="domain" description="Solute-binding protein family 5" evidence="4">
    <location>
        <begin position="70"/>
        <end position="474"/>
    </location>
</feature>
<dbReference type="KEGG" id="aswu:HUW51_06990"/>